<evidence type="ECO:0000256" key="1">
    <source>
        <dbReference type="SAM" id="MobiDB-lite"/>
    </source>
</evidence>
<organism evidence="2 3">
    <name type="scientific">Mucor saturninus</name>
    <dbReference type="NCBI Taxonomy" id="64648"/>
    <lineage>
        <taxon>Eukaryota</taxon>
        <taxon>Fungi</taxon>
        <taxon>Fungi incertae sedis</taxon>
        <taxon>Mucoromycota</taxon>
        <taxon>Mucoromycotina</taxon>
        <taxon>Mucoromycetes</taxon>
        <taxon>Mucorales</taxon>
        <taxon>Mucorineae</taxon>
        <taxon>Mucoraceae</taxon>
        <taxon>Mucor</taxon>
    </lineage>
</organism>
<name>A0A8H7QNL7_9FUNG</name>
<proteinExistence type="predicted"/>
<accession>A0A8H7QNL7</accession>
<dbReference type="EMBL" id="JAEPRD010000170">
    <property type="protein sequence ID" value="KAG2195445.1"/>
    <property type="molecule type" value="Genomic_DNA"/>
</dbReference>
<reference evidence="2" key="1">
    <citation type="submission" date="2020-12" db="EMBL/GenBank/DDBJ databases">
        <title>Metabolic potential, ecology and presence of endohyphal bacteria is reflected in genomic diversity of Mucoromycotina.</title>
        <authorList>
            <person name="Muszewska A."/>
            <person name="Okrasinska A."/>
            <person name="Steczkiewicz K."/>
            <person name="Drgas O."/>
            <person name="Orlowska M."/>
            <person name="Perlinska-Lenart U."/>
            <person name="Aleksandrzak-Piekarczyk T."/>
            <person name="Szatraj K."/>
            <person name="Zielenkiewicz U."/>
            <person name="Pilsyk S."/>
            <person name="Malc E."/>
            <person name="Mieczkowski P."/>
            <person name="Kruszewska J.S."/>
            <person name="Biernat P."/>
            <person name="Pawlowska J."/>
        </authorList>
    </citation>
    <scope>NUCLEOTIDE SEQUENCE</scope>
    <source>
        <strain evidence="2">WA0000017839</strain>
    </source>
</reference>
<comment type="caution">
    <text evidence="2">The sequence shown here is derived from an EMBL/GenBank/DDBJ whole genome shotgun (WGS) entry which is preliminary data.</text>
</comment>
<evidence type="ECO:0000313" key="3">
    <source>
        <dbReference type="Proteomes" id="UP000603453"/>
    </source>
</evidence>
<gene>
    <name evidence="2" type="ORF">INT47_000410</name>
</gene>
<evidence type="ECO:0000313" key="2">
    <source>
        <dbReference type="EMBL" id="KAG2195445.1"/>
    </source>
</evidence>
<sequence>MSTLPPPVPIHKSPLPALSKSTHQNNDKKVSYLGRKRHGELLTDDGSSSDESETDNYNTEEHKFWQVHSSTTIISPSGHDYNTSIQMSYVSPKNTKKQRISLAIQVHNILGSTFDAVDKEIEQEWESSRVQLRKSLIILPNLSSN</sequence>
<dbReference type="Proteomes" id="UP000603453">
    <property type="component" value="Unassembled WGS sequence"/>
</dbReference>
<dbReference type="AlphaFoldDB" id="A0A8H7QNL7"/>
<keyword evidence="3" id="KW-1185">Reference proteome</keyword>
<protein>
    <submittedName>
        <fullName evidence="2">Uncharacterized protein</fullName>
    </submittedName>
</protein>
<feature type="region of interest" description="Disordered" evidence="1">
    <location>
        <begin position="1"/>
        <end position="57"/>
    </location>
</feature>
<dbReference type="OrthoDB" id="2263516at2759"/>